<proteinExistence type="predicted"/>
<dbReference type="AlphaFoldDB" id="C6A2D3"/>
<dbReference type="KEGG" id="tsi:TSIB_0715"/>
<gene>
    <name evidence="2" type="ordered locus">TSIB_0715</name>
</gene>
<keyword evidence="3" id="KW-1185">Reference proteome</keyword>
<dbReference type="eggNOG" id="arCOG05740">
    <property type="taxonomic scope" value="Archaea"/>
</dbReference>
<evidence type="ECO:0008006" key="4">
    <source>
        <dbReference type="Google" id="ProtNLM"/>
    </source>
</evidence>
<feature type="coiled-coil region" evidence="1">
    <location>
        <begin position="99"/>
        <end position="220"/>
    </location>
</feature>
<evidence type="ECO:0000313" key="2">
    <source>
        <dbReference type="EMBL" id="ACS89778.1"/>
    </source>
</evidence>
<reference evidence="2 3" key="1">
    <citation type="journal article" date="2009" name="Appl. Environ. Microbiol.">
        <title>Metabolic versatility and indigenous origin of the archaeon Thermococcus sibiricus, isolated from a siberian oil reservoir, as revealed by genome analysis.</title>
        <authorList>
            <person name="Mardanov A.V."/>
            <person name="Ravin N.V."/>
            <person name="Svetlitchnyi V.A."/>
            <person name="Beletsky A.V."/>
            <person name="Miroshnichenko M.L."/>
            <person name="Bonch-Osmolovskaya E.A."/>
            <person name="Skryabin K.G."/>
        </authorList>
    </citation>
    <scope>NUCLEOTIDE SEQUENCE [LARGE SCALE GENOMIC DNA]</scope>
    <source>
        <strain evidence="3">DSM 12597 / MM 739</strain>
    </source>
</reference>
<evidence type="ECO:0000313" key="3">
    <source>
        <dbReference type="Proteomes" id="UP000009079"/>
    </source>
</evidence>
<organism evidence="2 3">
    <name type="scientific">Thermococcus sibiricus (strain DSM 12597 / MM 739)</name>
    <dbReference type="NCBI Taxonomy" id="604354"/>
    <lineage>
        <taxon>Archaea</taxon>
        <taxon>Methanobacteriati</taxon>
        <taxon>Methanobacteriota</taxon>
        <taxon>Thermococci</taxon>
        <taxon>Thermococcales</taxon>
        <taxon>Thermococcaceae</taxon>
        <taxon>Thermococcus</taxon>
    </lineage>
</organism>
<keyword evidence="1" id="KW-0175">Coiled coil</keyword>
<dbReference type="HOGENOM" id="CLU_1253649_0_0_2"/>
<name>C6A2D3_THESM</name>
<dbReference type="Proteomes" id="UP000009079">
    <property type="component" value="Chromosome"/>
</dbReference>
<accession>C6A2D3</accession>
<dbReference type="Gene3D" id="2.30.30.240">
    <property type="entry name" value="PRC-barrel domain"/>
    <property type="match status" value="1"/>
</dbReference>
<dbReference type="EMBL" id="CP001463">
    <property type="protein sequence ID" value="ACS89778.1"/>
    <property type="molecule type" value="Genomic_DNA"/>
</dbReference>
<evidence type="ECO:0000256" key="1">
    <source>
        <dbReference type="SAM" id="Coils"/>
    </source>
</evidence>
<sequence>MNAMAESQQANQLVNKFVVSLTDGQILGYVTDINVEVDHDQFYFIFKIKAIENLAKTGEVQSGMFSSEKRIKIRPTDIVNVGPDVIILGNGKVPSLREIEQLHNIASEYNTLVKELEHKERVITEMKEENSKLLKQIDELTRELKRLQIIKEDFEHLKEQLIKQEGQLEMAREYIKLLEGLRHDIDQIKADVETLLKGYIEDAIKRIVNEELNARGLKKTLL</sequence>
<protein>
    <recommendedName>
        <fullName evidence="4">PRC-barrel domain-containing protein</fullName>
    </recommendedName>
</protein>